<proteinExistence type="predicted"/>
<name>A0A438K1T0_VITVI</name>
<sequence>MGSFYRPGAQLRSYEKLGLIQLMAERKPPFGLAGRKEIAIGLVQLEAGCFKKGIFTRKAWARAVGLPLYLWGNEIFKRLSDTCGGVVAVNKDTPPAMGKDFC</sequence>
<comment type="caution">
    <text evidence="1">The sequence shown here is derived from an EMBL/GenBank/DDBJ whole genome shotgun (WGS) entry which is preliminary data.</text>
</comment>
<evidence type="ECO:0000313" key="1">
    <source>
        <dbReference type="EMBL" id="RVX15133.1"/>
    </source>
</evidence>
<protein>
    <submittedName>
        <fullName evidence="1">Uncharacterized protein</fullName>
    </submittedName>
</protein>
<dbReference type="Proteomes" id="UP000288805">
    <property type="component" value="Unassembled WGS sequence"/>
</dbReference>
<dbReference type="AlphaFoldDB" id="A0A438K1T0"/>
<gene>
    <name evidence="1" type="ORF">CK203_007940</name>
</gene>
<dbReference type="EMBL" id="QGNW01000019">
    <property type="protein sequence ID" value="RVX15133.1"/>
    <property type="molecule type" value="Genomic_DNA"/>
</dbReference>
<evidence type="ECO:0000313" key="2">
    <source>
        <dbReference type="Proteomes" id="UP000288805"/>
    </source>
</evidence>
<organism evidence="1 2">
    <name type="scientific">Vitis vinifera</name>
    <name type="common">Grape</name>
    <dbReference type="NCBI Taxonomy" id="29760"/>
    <lineage>
        <taxon>Eukaryota</taxon>
        <taxon>Viridiplantae</taxon>
        <taxon>Streptophyta</taxon>
        <taxon>Embryophyta</taxon>
        <taxon>Tracheophyta</taxon>
        <taxon>Spermatophyta</taxon>
        <taxon>Magnoliopsida</taxon>
        <taxon>eudicotyledons</taxon>
        <taxon>Gunneridae</taxon>
        <taxon>Pentapetalae</taxon>
        <taxon>rosids</taxon>
        <taxon>Vitales</taxon>
        <taxon>Vitaceae</taxon>
        <taxon>Viteae</taxon>
        <taxon>Vitis</taxon>
    </lineage>
</organism>
<accession>A0A438K1T0</accession>
<reference evidence="1 2" key="1">
    <citation type="journal article" date="2018" name="PLoS Genet.">
        <title>Population sequencing reveals clonal diversity and ancestral inbreeding in the grapevine cultivar Chardonnay.</title>
        <authorList>
            <person name="Roach M.J."/>
            <person name="Johnson D.L."/>
            <person name="Bohlmann J."/>
            <person name="van Vuuren H.J."/>
            <person name="Jones S.J."/>
            <person name="Pretorius I.S."/>
            <person name="Schmidt S.A."/>
            <person name="Borneman A.R."/>
        </authorList>
    </citation>
    <scope>NUCLEOTIDE SEQUENCE [LARGE SCALE GENOMIC DNA]</scope>
    <source>
        <strain evidence="2">cv. Chardonnay</strain>
        <tissue evidence="1">Leaf</tissue>
    </source>
</reference>